<comment type="caution">
    <text evidence="2">The sequence shown here is derived from an EMBL/GenBank/DDBJ whole genome shotgun (WGS) entry which is preliminary data.</text>
</comment>
<name>A0A3S0X8M5_9PROT</name>
<evidence type="ECO:0000313" key="2">
    <source>
        <dbReference type="EMBL" id="RUQ66346.1"/>
    </source>
</evidence>
<dbReference type="OrthoDB" id="9811423at2"/>
<evidence type="ECO:0000313" key="3">
    <source>
        <dbReference type="Proteomes" id="UP000280346"/>
    </source>
</evidence>
<accession>A0A3S0X8M5</accession>
<sequence>MSTKDTRNPCIGACRFGADAECRGCHRTKAEVKGWKRLSDGEKAAINHRIQAQAALETKPSDGKRLRKLDRKIRKLEAKLSALKAERETSAGAALSRAPPEGGIVPLRSTTLRR</sequence>
<feature type="region of interest" description="Disordered" evidence="1">
    <location>
        <begin position="87"/>
        <end position="114"/>
    </location>
</feature>
<dbReference type="RefSeq" id="WP_127002199.1">
    <property type="nucleotide sequence ID" value="NZ_JBNPXW010000019.1"/>
</dbReference>
<keyword evidence="3" id="KW-1185">Reference proteome</keyword>
<proteinExistence type="predicted"/>
<reference evidence="2 3" key="1">
    <citation type="submission" date="2018-12" db="EMBL/GenBank/DDBJ databases">
        <authorList>
            <person name="Yang Y."/>
        </authorList>
    </citation>
    <scope>NUCLEOTIDE SEQUENCE [LARGE SCALE GENOMIC DNA]</scope>
    <source>
        <strain evidence="2 3">GSF71</strain>
    </source>
</reference>
<dbReference type="InterPro" id="IPR010710">
    <property type="entry name" value="DUF1289"/>
</dbReference>
<dbReference type="Pfam" id="PF06945">
    <property type="entry name" value="DUF1289"/>
    <property type="match status" value="1"/>
</dbReference>
<protein>
    <submittedName>
        <fullName evidence="2">DUF1289 domain-containing protein</fullName>
    </submittedName>
</protein>
<dbReference type="AlphaFoldDB" id="A0A3S0X8M5"/>
<organism evidence="2 3">
    <name type="scientific">Azospirillum doebereinerae</name>
    <dbReference type="NCBI Taxonomy" id="92933"/>
    <lineage>
        <taxon>Bacteria</taxon>
        <taxon>Pseudomonadati</taxon>
        <taxon>Pseudomonadota</taxon>
        <taxon>Alphaproteobacteria</taxon>
        <taxon>Rhodospirillales</taxon>
        <taxon>Azospirillaceae</taxon>
        <taxon>Azospirillum</taxon>
    </lineage>
</organism>
<evidence type="ECO:0000256" key="1">
    <source>
        <dbReference type="SAM" id="MobiDB-lite"/>
    </source>
</evidence>
<dbReference type="EMBL" id="RZIJ01000021">
    <property type="protein sequence ID" value="RUQ66346.1"/>
    <property type="molecule type" value="Genomic_DNA"/>
</dbReference>
<dbReference type="Proteomes" id="UP000280346">
    <property type="component" value="Unassembled WGS sequence"/>
</dbReference>
<gene>
    <name evidence="2" type="ORF">EJ913_22795</name>
</gene>